<dbReference type="Proteomes" id="UP000589036">
    <property type="component" value="Unassembled WGS sequence"/>
</dbReference>
<evidence type="ECO:0000313" key="12">
    <source>
        <dbReference type="EMBL" id="NYE45573.1"/>
    </source>
</evidence>
<protein>
    <recommendedName>
        <fullName evidence="4">Protein-L-isoaspartate O-methyltransferase</fullName>
        <ecNumber evidence="3">2.1.1.77</ecNumber>
    </recommendedName>
    <alternativeName>
        <fullName evidence="11">L-isoaspartyl protein carboxyl methyltransferase</fullName>
    </alternativeName>
    <alternativeName>
        <fullName evidence="9">Protein L-isoaspartyl methyltransferase</fullName>
    </alternativeName>
    <alternativeName>
        <fullName evidence="10">Protein-beta-aspartate methyltransferase</fullName>
    </alternativeName>
</protein>
<dbReference type="GO" id="GO:0032259">
    <property type="term" value="P:methylation"/>
    <property type="evidence" value="ECO:0007669"/>
    <property type="project" value="UniProtKB-KW"/>
</dbReference>
<evidence type="ECO:0000256" key="5">
    <source>
        <dbReference type="ARBA" id="ARBA00022490"/>
    </source>
</evidence>
<reference evidence="12 13" key="1">
    <citation type="submission" date="2020-07" db="EMBL/GenBank/DDBJ databases">
        <title>Sequencing the genomes of 1000 actinobacteria strains.</title>
        <authorList>
            <person name="Klenk H.-P."/>
        </authorList>
    </citation>
    <scope>NUCLEOTIDE SEQUENCE [LARGE SCALE GENOMIC DNA]</scope>
    <source>
        <strain evidence="12 13">CXB654</strain>
    </source>
</reference>
<evidence type="ECO:0000313" key="13">
    <source>
        <dbReference type="Proteomes" id="UP000589036"/>
    </source>
</evidence>
<sequence>MPDVHTADDPIARRLRSELTRRLVETGAIASSEWARVFNSVPRHPFVPRVFKPSAANDGRYSPVDGTDPAQREGWLRHVYSDEICITQLDGDDRAWGTAVKEGTVQATAMTCTSSQPTLMAGMLEALDLQDGDRVLEIGTGTGYNAALLSERLGSRSVSSVDIDPTLTERAEAVLAGLGYTPVVAAEDGARGLPDNGPFTHLITTASFPSIPAAWLDQISEGGAILANLFRPLGGGVLVRLTVSGDRAIGHFSARTAGFMPTRSHTSPSALALYRRVGEEDEDAAEAETSRLDAAAILRAPETRFFLSLMSDFDEIRIRYPDHPEEQWLVTADGSWAFSVGADGGFTAKQGGPRRLWDEFEALYSRWRALGEPERHRFGLTVAGEEHRIWLDHPDQRVMGLL</sequence>
<dbReference type="RefSeq" id="WP_179641765.1">
    <property type="nucleotide sequence ID" value="NZ_BAAAYY010000002.1"/>
</dbReference>
<keyword evidence="13" id="KW-1185">Reference proteome</keyword>
<keyword evidence="5" id="KW-0963">Cytoplasm</keyword>
<dbReference type="AlphaFoldDB" id="A0A852TS73"/>
<dbReference type="Gene3D" id="3.40.50.150">
    <property type="entry name" value="Vaccinia Virus protein VP39"/>
    <property type="match status" value="1"/>
</dbReference>
<proteinExistence type="inferred from homology"/>
<dbReference type="InterPro" id="IPR000682">
    <property type="entry name" value="PCMT"/>
</dbReference>
<dbReference type="CDD" id="cd02440">
    <property type="entry name" value="AdoMet_MTases"/>
    <property type="match status" value="1"/>
</dbReference>
<evidence type="ECO:0000256" key="4">
    <source>
        <dbReference type="ARBA" id="ARBA00013346"/>
    </source>
</evidence>
<dbReference type="PANTHER" id="PTHR11579">
    <property type="entry name" value="PROTEIN-L-ISOASPARTATE O-METHYLTRANSFERASE"/>
    <property type="match status" value="1"/>
</dbReference>
<dbReference type="EMBL" id="JACCCC010000001">
    <property type="protein sequence ID" value="NYE45573.1"/>
    <property type="molecule type" value="Genomic_DNA"/>
</dbReference>
<dbReference type="GO" id="GO:0005737">
    <property type="term" value="C:cytoplasm"/>
    <property type="evidence" value="ECO:0007669"/>
    <property type="project" value="UniProtKB-SubCell"/>
</dbReference>
<evidence type="ECO:0000256" key="6">
    <source>
        <dbReference type="ARBA" id="ARBA00022603"/>
    </source>
</evidence>
<keyword evidence="8" id="KW-0949">S-adenosyl-L-methionine</keyword>
<evidence type="ECO:0000256" key="8">
    <source>
        <dbReference type="ARBA" id="ARBA00022691"/>
    </source>
</evidence>
<name>A0A852TS73_9ACTN</name>
<evidence type="ECO:0000256" key="11">
    <source>
        <dbReference type="ARBA" id="ARBA00031350"/>
    </source>
</evidence>
<gene>
    <name evidence="12" type="ORF">HDA32_000693</name>
</gene>
<dbReference type="SUPFAM" id="SSF53335">
    <property type="entry name" value="S-adenosyl-L-methionine-dependent methyltransferases"/>
    <property type="match status" value="1"/>
</dbReference>
<comment type="caution">
    <text evidence="12">The sequence shown here is derived from an EMBL/GenBank/DDBJ whole genome shotgun (WGS) entry which is preliminary data.</text>
</comment>
<comment type="subcellular location">
    <subcellularLocation>
        <location evidence="1">Cytoplasm</location>
    </subcellularLocation>
</comment>
<dbReference type="EC" id="2.1.1.77" evidence="3"/>
<evidence type="ECO:0000256" key="3">
    <source>
        <dbReference type="ARBA" id="ARBA00011890"/>
    </source>
</evidence>
<dbReference type="InterPro" id="IPR029063">
    <property type="entry name" value="SAM-dependent_MTases_sf"/>
</dbReference>
<keyword evidence="7 12" id="KW-0808">Transferase</keyword>
<evidence type="ECO:0000256" key="2">
    <source>
        <dbReference type="ARBA" id="ARBA00005369"/>
    </source>
</evidence>
<evidence type="ECO:0000256" key="9">
    <source>
        <dbReference type="ARBA" id="ARBA00030757"/>
    </source>
</evidence>
<comment type="similarity">
    <text evidence="2">Belongs to the methyltransferase superfamily. L-isoaspartyl/D-aspartyl protein methyltransferase family.</text>
</comment>
<keyword evidence="6 12" id="KW-0489">Methyltransferase</keyword>
<evidence type="ECO:0000256" key="1">
    <source>
        <dbReference type="ARBA" id="ARBA00004496"/>
    </source>
</evidence>
<evidence type="ECO:0000256" key="10">
    <source>
        <dbReference type="ARBA" id="ARBA00031323"/>
    </source>
</evidence>
<dbReference type="PANTHER" id="PTHR11579:SF0">
    <property type="entry name" value="PROTEIN-L-ISOASPARTATE(D-ASPARTATE) O-METHYLTRANSFERASE"/>
    <property type="match status" value="1"/>
</dbReference>
<accession>A0A852TS73</accession>
<organism evidence="12 13">
    <name type="scientific">Spinactinospora alkalitolerans</name>
    <dbReference type="NCBI Taxonomy" id="687207"/>
    <lineage>
        <taxon>Bacteria</taxon>
        <taxon>Bacillati</taxon>
        <taxon>Actinomycetota</taxon>
        <taxon>Actinomycetes</taxon>
        <taxon>Streptosporangiales</taxon>
        <taxon>Nocardiopsidaceae</taxon>
        <taxon>Spinactinospora</taxon>
    </lineage>
</organism>
<evidence type="ECO:0000256" key="7">
    <source>
        <dbReference type="ARBA" id="ARBA00022679"/>
    </source>
</evidence>
<dbReference type="GO" id="GO:0004719">
    <property type="term" value="F:protein-L-isoaspartate (D-aspartate) O-methyltransferase activity"/>
    <property type="evidence" value="ECO:0007669"/>
    <property type="project" value="UniProtKB-EC"/>
</dbReference>
<dbReference type="Pfam" id="PF01135">
    <property type="entry name" value="PCMT"/>
    <property type="match status" value="1"/>
</dbReference>